<organism evidence="1 2">
    <name type="scientific">Prymnesium parvum</name>
    <name type="common">Toxic golden alga</name>
    <dbReference type="NCBI Taxonomy" id="97485"/>
    <lineage>
        <taxon>Eukaryota</taxon>
        <taxon>Haptista</taxon>
        <taxon>Haptophyta</taxon>
        <taxon>Prymnesiophyceae</taxon>
        <taxon>Prymnesiales</taxon>
        <taxon>Prymnesiaceae</taxon>
        <taxon>Prymnesium</taxon>
    </lineage>
</organism>
<comment type="caution">
    <text evidence="1">The sequence shown here is derived from an EMBL/GenBank/DDBJ whole genome shotgun (WGS) entry which is preliminary data.</text>
</comment>
<dbReference type="AlphaFoldDB" id="A0AB34J5W5"/>
<reference evidence="1 2" key="1">
    <citation type="journal article" date="2024" name="Science">
        <title>Giant polyketide synthase enzymes in the biosynthesis of giant marine polyether toxins.</title>
        <authorList>
            <person name="Fallon T.R."/>
            <person name="Shende V.V."/>
            <person name="Wierzbicki I.H."/>
            <person name="Pendleton A.L."/>
            <person name="Watervoot N.F."/>
            <person name="Auber R.P."/>
            <person name="Gonzalez D.J."/>
            <person name="Wisecaver J.H."/>
            <person name="Moore B.S."/>
        </authorList>
    </citation>
    <scope>NUCLEOTIDE SEQUENCE [LARGE SCALE GENOMIC DNA]</scope>
    <source>
        <strain evidence="1 2">12B1</strain>
    </source>
</reference>
<protein>
    <submittedName>
        <fullName evidence="1">Uncharacterized protein</fullName>
    </submittedName>
</protein>
<dbReference type="Proteomes" id="UP001515480">
    <property type="component" value="Unassembled WGS sequence"/>
</dbReference>
<proteinExistence type="predicted"/>
<evidence type="ECO:0000313" key="2">
    <source>
        <dbReference type="Proteomes" id="UP001515480"/>
    </source>
</evidence>
<dbReference type="EMBL" id="JBGBPQ010000013">
    <property type="protein sequence ID" value="KAL1512205.1"/>
    <property type="molecule type" value="Genomic_DNA"/>
</dbReference>
<accession>A0AB34J5W5</accession>
<evidence type="ECO:0000313" key="1">
    <source>
        <dbReference type="EMBL" id="KAL1512205.1"/>
    </source>
</evidence>
<sequence>MGFSDEPVLASQLPNRQAVDAWMMERRGGMQLNSCWVSYLQELFENLEWSAWDIPTAALEGAELEERREIWFGIFRACKVMRSRDTGEVTSDIMLAKCVAWALSPTQNPLVLDATKKMPAGQNFKVRRPGRVTCAIEEKDRYF</sequence>
<keyword evidence="2" id="KW-1185">Reference proteome</keyword>
<name>A0AB34J5W5_PRYPA</name>
<gene>
    <name evidence="1" type="ORF">AB1Y20_005469</name>
</gene>